<reference evidence="3" key="1">
    <citation type="journal article" date="2013" name="BMC Microbiol.">
        <title>Taxonomy and evolution of bacteriochlorophyll a-containing members of the OM60/NOR5 clade of marine gammaproteobacteria: description of Luminiphilus syltensis gen. nov., sp. nov., reclassification of Haliea rubra as Pseudohaliea rubra gen. nov., comb. nov., and emendation of Chromatocurvus halotolerans.</title>
        <authorList>
            <person name="Spring S."/>
            <person name="Riedel T."/>
            <person name="Sproer C."/>
            <person name="Yan S."/>
            <person name="Harder J."/>
            <person name="Fuchs B.M."/>
        </authorList>
    </citation>
    <scope>NUCLEOTIDE SEQUENCE [LARGE SCALE GENOMIC DNA]</scope>
    <source>
        <strain evidence="3">NOR51-B</strain>
    </source>
</reference>
<evidence type="ECO:0000313" key="2">
    <source>
        <dbReference type="EMBL" id="EED35654.1"/>
    </source>
</evidence>
<evidence type="ECO:0000313" key="3">
    <source>
        <dbReference type="Proteomes" id="UP000004699"/>
    </source>
</evidence>
<dbReference type="STRING" id="565045.NOR51B_1601"/>
<dbReference type="EMBL" id="DS999411">
    <property type="protein sequence ID" value="EED35654.1"/>
    <property type="molecule type" value="Genomic_DNA"/>
</dbReference>
<protein>
    <submittedName>
        <fullName evidence="2">Uncharacterized protein</fullName>
    </submittedName>
</protein>
<dbReference type="Proteomes" id="UP000004699">
    <property type="component" value="Unassembled WGS sequence"/>
</dbReference>
<gene>
    <name evidence="2" type="ORF">NOR51B_1601</name>
</gene>
<dbReference type="AlphaFoldDB" id="B8KTD2"/>
<accession>B8KTD2</accession>
<dbReference type="RefSeq" id="WP_009020400.1">
    <property type="nucleotide sequence ID" value="NZ_DS999411.1"/>
</dbReference>
<evidence type="ECO:0000256" key="1">
    <source>
        <dbReference type="SAM" id="MobiDB-lite"/>
    </source>
</evidence>
<proteinExistence type="predicted"/>
<sequence>MTQPEEKFLNRLSLLTQELYELKKSGVPGSEYELFQSRVKGFVEAGRLLALVDGRQVQTTIDAAHLKVFGETRQQRRAKDGASSVPDNGQDWAEFDSPAYERYRSGA</sequence>
<organism evidence="2 3">
    <name type="scientific">Luminiphilus syltensis NOR5-1B</name>
    <dbReference type="NCBI Taxonomy" id="565045"/>
    <lineage>
        <taxon>Bacteria</taxon>
        <taxon>Pseudomonadati</taxon>
        <taxon>Pseudomonadota</taxon>
        <taxon>Gammaproteobacteria</taxon>
        <taxon>Cellvibrionales</taxon>
        <taxon>Halieaceae</taxon>
        <taxon>Luminiphilus</taxon>
    </lineage>
</organism>
<dbReference type="OrthoDB" id="5736766at2"/>
<name>B8KTD2_9GAMM</name>
<keyword evidence="3" id="KW-1185">Reference proteome</keyword>
<feature type="region of interest" description="Disordered" evidence="1">
    <location>
        <begin position="72"/>
        <end position="107"/>
    </location>
</feature>
<dbReference type="HOGENOM" id="CLU_2206807_0_0_6"/>